<feature type="signal peptide" evidence="1">
    <location>
        <begin position="1"/>
        <end position="30"/>
    </location>
</feature>
<comment type="caution">
    <text evidence="2">The sequence shown here is derived from an EMBL/GenBank/DDBJ whole genome shotgun (WGS) entry which is preliminary data.</text>
</comment>
<dbReference type="EMBL" id="BSYO01000004">
    <property type="protein sequence ID" value="GMH03994.1"/>
    <property type="molecule type" value="Genomic_DNA"/>
</dbReference>
<keyword evidence="3" id="KW-1185">Reference proteome</keyword>
<sequence>MAMAVRKDNTCLLFVVVAAAICMHMSLVQCRKLGPAEAIIGGCEQEAAGVVSFAVSANNSSSISSNSSFGVAEDEAEERTAAGCSGSHLMLLHEMLPNLLISACPFVAAGLVDGSVCGEQPHNGY</sequence>
<evidence type="ECO:0000313" key="2">
    <source>
        <dbReference type="EMBL" id="GMH03994.1"/>
    </source>
</evidence>
<protein>
    <submittedName>
        <fullName evidence="2">Uncharacterized protein</fullName>
    </submittedName>
</protein>
<gene>
    <name evidence="2" type="ORF">Nepgr_005833</name>
</gene>
<reference evidence="2" key="1">
    <citation type="submission" date="2023-05" db="EMBL/GenBank/DDBJ databases">
        <title>Nepenthes gracilis genome sequencing.</title>
        <authorList>
            <person name="Fukushima K."/>
        </authorList>
    </citation>
    <scope>NUCLEOTIDE SEQUENCE</scope>
    <source>
        <strain evidence="2">SING2019-196</strain>
    </source>
</reference>
<evidence type="ECO:0000313" key="3">
    <source>
        <dbReference type="Proteomes" id="UP001279734"/>
    </source>
</evidence>
<proteinExistence type="predicted"/>
<accession>A0AAD3S3X7</accession>
<feature type="chain" id="PRO_5041903005" evidence="1">
    <location>
        <begin position="31"/>
        <end position="125"/>
    </location>
</feature>
<keyword evidence="1" id="KW-0732">Signal</keyword>
<evidence type="ECO:0000256" key="1">
    <source>
        <dbReference type="SAM" id="SignalP"/>
    </source>
</evidence>
<dbReference type="AlphaFoldDB" id="A0AAD3S3X7"/>
<dbReference type="Proteomes" id="UP001279734">
    <property type="component" value="Unassembled WGS sequence"/>
</dbReference>
<organism evidence="2 3">
    <name type="scientific">Nepenthes gracilis</name>
    <name type="common">Slender pitcher plant</name>
    <dbReference type="NCBI Taxonomy" id="150966"/>
    <lineage>
        <taxon>Eukaryota</taxon>
        <taxon>Viridiplantae</taxon>
        <taxon>Streptophyta</taxon>
        <taxon>Embryophyta</taxon>
        <taxon>Tracheophyta</taxon>
        <taxon>Spermatophyta</taxon>
        <taxon>Magnoliopsida</taxon>
        <taxon>eudicotyledons</taxon>
        <taxon>Gunneridae</taxon>
        <taxon>Pentapetalae</taxon>
        <taxon>Caryophyllales</taxon>
        <taxon>Nepenthaceae</taxon>
        <taxon>Nepenthes</taxon>
    </lineage>
</organism>
<name>A0AAD3S3X7_NEPGR</name>